<keyword evidence="4" id="KW-1134">Transmembrane beta strand</keyword>
<dbReference type="InterPro" id="IPR005565">
    <property type="entry name" value="Hemolysn_activator_HlyB_C"/>
</dbReference>
<comment type="similarity">
    <text evidence="2">Belongs to the TPS (TC 1.B.20) family.</text>
</comment>
<dbReference type="GO" id="GO:0008320">
    <property type="term" value="F:protein transmembrane transporter activity"/>
    <property type="evidence" value="ECO:0007669"/>
    <property type="project" value="TreeGrafter"/>
</dbReference>
<dbReference type="AlphaFoldDB" id="A0A450ZHP7"/>
<dbReference type="Gene3D" id="2.40.160.50">
    <property type="entry name" value="membrane protein fhac: a member of the omp85/tpsb transporter family"/>
    <property type="match status" value="1"/>
</dbReference>
<dbReference type="InterPro" id="IPR034746">
    <property type="entry name" value="POTRA"/>
</dbReference>
<name>A0A450ZHP7_9GAMM</name>
<accession>A0A450ZHP7</accession>
<evidence type="ECO:0000256" key="8">
    <source>
        <dbReference type="ARBA" id="ARBA00023237"/>
    </source>
</evidence>
<dbReference type="InterPro" id="IPR013686">
    <property type="entry name" value="Polypept-transport_assoc_ShlB"/>
</dbReference>
<evidence type="ECO:0000256" key="7">
    <source>
        <dbReference type="ARBA" id="ARBA00023136"/>
    </source>
</evidence>
<evidence type="ECO:0000256" key="1">
    <source>
        <dbReference type="ARBA" id="ARBA00004442"/>
    </source>
</evidence>
<keyword evidence="8" id="KW-0998">Cell outer membrane</keyword>
<dbReference type="Gene3D" id="3.10.20.310">
    <property type="entry name" value="membrane protein fhac"/>
    <property type="match status" value="1"/>
</dbReference>
<dbReference type="GO" id="GO:0098046">
    <property type="term" value="C:type V protein secretion system complex"/>
    <property type="evidence" value="ECO:0007669"/>
    <property type="project" value="TreeGrafter"/>
</dbReference>
<keyword evidence="7" id="KW-0472">Membrane</keyword>
<evidence type="ECO:0000259" key="9">
    <source>
        <dbReference type="PROSITE" id="PS51779"/>
    </source>
</evidence>
<organism evidence="10">
    <name type="scientific">Candidatus Kentrum sp. TC</name>
    <dbReference type="NCBI Taxonomy" id="2126339"/>
    <lineage>
        <taxon>Bacteria</taxon>
        <taxon>Pseudomonadati</taxon>
        <taxon>Pseudomonadota</taxon>
        <taxon>Gammaproteobacteria</taxon>
        <taxon>Candidatus Kentrum</taxon>
    </lineage>
</organism>
<keyword evidence="5" id="KW-0812">Transmembrane</keyword>
<proteinExistence type="inferred from homology"/>
<reference evidence="10" key="1">
    <citation type="submission" date="2019-02" db="EMBL/GenBank/DDBJ databases">
        <authorList>
            <person name="Gruber-Vodicka R. H."/>
            <person name="Seah K. B. B."/>
        </authorList>
    </citation>
    <scope>NUCLEOTIDE SEQUENCE</scope>
    <source>
        <strain evidence="10">BECK_BZ126</strain>
    </source>
</reference>
<dbReference type="PANTHER" id="PTHR34597">
    <property type="entry name" value="SLR1661 PROTEIN"/>
    <property type="match status" value="1"/>
</dbReference>
<feature type="domain" description="POTRA" evidence="9">
    <location>
        <begin position="60"/>
        <end position="135"/>
    </location>
</feature>
<gene>
    <name evidence="10" type="ORF">BECKTC1821F_GA0114240_1002100</name>
</gene>
<dbReference type="EMBL" id="CAADFW010000002">
    <property type="protein sequence ID" value="VFK53316.1"/>
    <property type="molecule type" value="Genomic_DNA"/>
</dbReference>
<evidence type="ECO:0000256" key="3">
    <source>
        <dbReference type="ARBA" id="ARBA00022448"/>
    </source>
</evidence>
<dbReference type="PANTHER" id="PTHR34597:SF1">
    <property type="entry name" value="HEME_HEMOPEXIN TRANSPORTER PROTEIN HUXB"/>
    <property type="match status" value="1"/>
</dbReference>
<evidence type="ECO:0000313" key="10">
    <source>
        <dbReference type="EMBL" id="VFK53316.1"/>
    </source>
</evidence>
<dbReference type="GO" id="GO:0046819">
    <property type="term" value="P:protein secretion by the type V secretion system"/>
    <property type="evidence" value="ECO:0007669"/>
    <property type="project" value="TreeGrafter"/>
</dbReference>
<evidence type="ECO:0000256" key="6">
    <source>
        <dbReference type="ARBA" id="ARBA00022927"/>
    </source>
</evidence>
<evidence type="ECO:0000256" key="5">
    <source>
        <dbReference type="ARBA" id="ARBA00022692"/>
    </source>
</evidence>
<dbReference type="GO" id="GO:0009279">
    <property type="term" value="C:cell outer membrane"/>
    <property type="evidence" value="ECO:0007669"/>
    <property type="project" value="UniProtKB-SubCell"/>
</dbReference>
<dbReference type="Pfam" id="PF08479">
    <property type="entry name" value="POTRA_2"/>
    <property type="match status" value="1"/>
</dbReference>
<sequence>MMVITLIVNLDVAWAESTDGVHAKRYIRPSVPDAYPLQASVYLLPPVLPDRAPSATEVRFVLKRIHFDGNTVFTSSELIALAEPYMGKSVSFTDLEDIRLAITRRYESAGYPNSGALLPSQHIEEGQVRFRIIEGRLDTVRIRGNGRLNPEYIRGRLLWGLTDRILDSKALSERFQLLLTDPLIERLQGKLRPGEEPGSGILDLEVTTANPFELNLGFDNHRSVSTGSHAGRLTGRLRNLTGWGDELSLALGHSRGAMGKSIAWTVPISPQDTRITIHHSQSRATIIEEPLDEIDIENFSRRWSIGFDYPLWRRTTGYCMLGAKFEHEFSRTWVLGRGESLSPGVEADGSARASVFRFIQDYALRGPTKSLAARSTVSIGIDAFDATIHKHQPDGRFVGWLGQARQAWNLKRDGQKRDDRIVLRADLQWSNDDLLPLEQFAVGGANSVRGYRENQLVRDWGYVASLQYNHSLLAPGDSHDLELVFFSDIGGARYLNERVPDSHLWSVGIGVRWNWNRLHVSVDWGHRLKAAPKPFEHDLQDEGIHFNLNFDLP</sequence>
<dbReference type="Pfam" id="PF03865">
    <property type="entry name" value="ShlB"/>
    <property type="match status" value="1"/>
</dbReference>
<evidence type="ECO:0000256" key="2">
    <source>
        <dbReference type="ARBA" id="ARBA00009055"/>
    </source>
</evidence>
<dbReference type="InterPro" id="IPR051544">
    <property type="entry name" value="TPS_OM_transporter"/>
</dbReference>
<dbReference type="PROSITE" id="PS51779">
    <property type="entry name" value="POTRA"/>
    <property type="match status" value="1"/>
</dbReference>
<protein>
    <submittedName>
        <fullName evidence="10">Hemolysin activation/secretion protein</fullName>
    </submittedName>
</protein>
<keyword evidence="6" id="KW-0653">Protein transport</keyword>
<comment type="subcellular location">
    <subcellularLocation>
        <location evidence="1">Cell outer membrane</location>
    </subcellularLocation>
</comment>
<evidence type="ECO:0000256" key="4">
    <source>
        <dbReference type="ARBA" id="ARBA00022452"/>
    </source>
</evidence>
<keyword evidence="3" id="KW-0813">Transport</keyword>